<dbReference type="PRINTS" id="PR00032">
    <property type="entry name" value="HTHARAC"/>
</dbReference>
<accession>A0A4U0F1G1</accession>
<dbReference type="InterPro" id="IPR020449">
    <property type="entry name" value="Tscrpt_reg_AraC-type_HTH"/>
</dbReference>
<evidence type="ECO:0000256" key="1">
    <source>
        <dbReference type="ARBA" id="ARBA00023015"/>
    </source>
</evidence>
<gene>
    <name evidence="5" type="ORF">E5161_20400</name>
</gene>
<sequence>MTLREQFQLPIEALYNTSKIPADFHSHLDYEIYYFRSGKCTYLLGDKIYELAPGDLILMNGMTLHYPKVDPRFEYCRNIVHFSSSFALELFRPPYSTVGILTPFEELRNVPIPLEPGDRERLEPLLDRLCLLYERRDSLSHDLFLSGFSELLLLIKEISNKPYAKHTFPVSAKQANVQRMISYVESHFTEDITLEDLARDLHLNKFYMVKLFKETTGITLFHYLYQRRINQAKVLFAMDPEHSVTAIAYEVGFKHGSHFSKTFKKYTGVSPESFRKRVQSNN</sequence>
<keyword evidence="6" id="KW-1185">Reference proteome</keyword>
<dbReference type="GO" id="GO:0043565">
    <property type="term" value="F:sequence-specific DNA binding"/>
    <property type="evidence" value="ECO:0007669"/>
    <property type="project" value="InterPro"/>
</dbReference>
<dbReference type="InterPro" id="IPR018060">
    <property type="entry name" value="HTH_AraC"/>
</dbReference>
<dbReference type="SUPFAM" id="SSF51215">
    <property type="entry name" value="Regulatory protein AraC"/>
    <property type="match status" value="1"/>
</dbReference>
<keyword evidence="3" id="KW-0804">Transcription</keyword>
<keyword evidence="2" id="KW-0238">DNA-binding</keyword>
<dbReference type="InterPro" id="IPR037923">
    <property type="entry name" value="HTH-like"/>
</dbReference>
<dbReference type="InterPro" id="IPR003313">
    <property type="entry name" value="AraC-bd"/>
</dbReference>
<dbReference type="Proteomes" id="UP000309673">
    <property type="component" value="Unassembled WGS sequence"/>
</dbReference>
<protein>
    <submittedName>
        <fullName evidence="5">AraC family transcriptional regulator</fullName>
    </submittedName>
</protein>
<comment type="caution">
    <text evidence="5">The sequence shown here is derived from an EMBL/GenBank/DDBJ whole genome shotgun (WGS) entry which is preliminary data.</text>
</comment>
<name>A0A4U0F1G1_9BACL</name>
<proteinExistence type="predicted"/>
<evidence type="ECO:0000313" key="6">
    <source>
        <dbReference type="Proteomes" id="UP000309673"/>
    </source>
</evidence>
<dbReference type="Pfam" id="PF12833">
    <property type="entry name" value="HTH_18"/>
    <property type="match status" value="1"/>
</dbReference>
<dbReference type="GO" id="GO:0003700">
    <property type="term" value="F:DNA-binding transcription factor activity"/>
    <property type="evidence" value="ECO:0007669"/>
    <property type="project" value="InterPro"/>
</dbReference>
<evidence type="ECO:0000256" key="3">
    <source>
        <dbReference type="ARBA" id="ARBA00023163"/>
    </source>
</evidence>
<dbReference type="SMART" id="SM00342">
    <property type="entry name" value="HTH_ARAC"/>
    <property type="match status" value="1"/>
</dbReference>
<dbReference type="Pfam" id="PF02311">
    <property type="entry name" value="AraC_binding"/>
    <property type="match status" value="1"/>
</dbReference>
<dbReference type="PANTHER" id="PTHR43280:SF28">
    <property type="entry name" value="HTH-TYPE TRANSCRIPTIONAL ACTIVATOR RHAS"/>
    <property type="match status" value="1"/>
</dbReference>
<keyword evidence="1" id="KW-0805">Transcription regulation</keyword>
<dbReference type="AlphaFoldDB" id="A0A4U0F1G1"/>
<feature type="domain" description="HTH araC/xylS-type" evidence="4">
    <location>
        <begin position="178"/>
        <end position="277"/>
    </location>
</feature>
<dbReference type="OrthoDB" id="2713997at2"/>
<dbReference type="SUPFAM" id="SSF46689">
    <property type="entry name" value="Homeodomain-like"/>
    <property type="match status" value="2"/>
</dbReference>
<evidence type="ECO:0000256" key="2">
    <source>
        <dbReference type="ARBA" id="ARBA00023125"/>
    </source>
</evidence>
<reference evidence="5 6" key="1">
    <citation type="submission" date="2019-04" db="EMBL/GenBank/DDBJ databases">
        <title>Cohnella sp. nov., isolated from soil.</title>
        <authorList>
            <person name="Kim W."/>
        </authorList>
    </citation>
    <scope>NUCLEOTIDE SEQUENCE [LARGE SCALE GENOMIC DNA]</scope>
    <source>
        <strain evidence="5 6">CAU 1483</strain>
    </source>
</reference>
<dbReference type="PANTHER" id="PTHR43280">
    <property type="entry name" value="ARAC-FAMILY TRANSCRIPTIONAL REGULATOR"/>
    <property type="match status" value="1"/>
</dbReference>
<dbReference type="Gene3D" id="2.60.120.10">
    <property type="entry name" value="Jelly Rolls"/>
    <property type="match status" value="1"/>
</dbReference>
<organism evidence="5 6">
    <name type="scientific">Cohnella pontilimi</name>
    <dbReference type="NCBI Taxonomy" id="2564100"/>
    <lineage>
        <taxon>Bacteria</taxon>
        <taxon>Bacillati</taxon>
        <taxon>Bacillota</taxon>
        <taxon>Bacilli</taxon>
        <taxon>Bacillales</taxon>
        <taxon>Paenibacillaceae</taxon>
        <taxon>Cohnella</taxon>
    </lineage>
</organism>
<dbReference type="PROSITE" id="PS01124">
    <property type="entry name" value="HTH_ARAC_FAMILY_2"/>
    <property type="match status" value="1"/>
</dbReference>
<dbReference type="EMBL" id="SUPK01000015">
    <property type="protein sequence ID" value="TJY38267.1"/>
    <property type="molecule type" value="Genomic_DNA"/>
</dbReference>
<dbReference type="RefSeq" id="WP_136779728.1">
    <property type="nucleotide sequence ID" value="NZ_SUPK01000015.1"/>
</dbReference>
<dbReference type="Gene3D" id="1.10.10.60">
    <property type="entry name" value="Homeodomain-like"/>
    <property type="match status" value="2"/>
</dbReference>
<dbReference type="InterPro" id="IPR009057">
    <property type="entry name" value="Homeodomain-like_sf"/>
</dbReference>
<evidence type="ECO:0000259" key="4">
    <source>
        <dbReference type="PROSITE" id="PS01124"/>
    </source>
</evidence>
<dbReference type="InterPro" id="IPR014710">
    <property type="entry name" value="RmlC-like_jellyroll"/>
</dbReference>
<evidence type="ECO:0000313" key="5">
    <source>
        <dbReference type="EMBL" id="TJY38267.1"/>
    </source>
</evidence>